<evidence type="ECO:0000256" key="6">
    <source>
        <dbReference type="ARBA" id="ARBA00023211"/>
    </source>
</evidence>
<dbReference type="PANTHER" id="PTHR11561:SF0">
    <property type="entry name" value="PHOSPHOENOLPYRUVATE CARBOXYKINASE [GTP]-RELATED"/>
    <property type="match status" value="1"/>
</dbReference>
<keyword evidence="7 8" id="KW-0456">Lyase</keyword>
<feature type="binding site" evidence="8">
    <location>
        <begin position="369"/>
        <end position="371"/>
    </location>
    <ligand>
        <name>substrate</name>
    </ligand>
</feature>
<sequence length="607" mass="68787">MEVLPSFLKGKLSPIMETRLLKLRNVKLLHFLEEAVDLCEPESVYIVEGTEEDISEIRNRALLTKEETELNVKGHTIHFDHALDQARAREDTFILGDRIPFVNTKPRKEGLEEVKSILKGAMKGRVMYVGLYSLGPVGSPAQILAVQITDSPYVIHSENILYRNAYREFEGDKDFLKFIHSKGSQDVKKRRIVIDLDGVVYSVNTTYAGNSVGLKKLALRLTLNRAVREGWLSEHMAIVGLEGSNGVHYVTAAFPSGSGKTSTSMMGRLISDDLAFIMGIDGDVRAWNPEAGVFGIIQGINSKDDPIVWKVLHTPGEVIFSNVLMTPERSAYWDGSGLPEPEKGINFSGEWWKGKKDDQGKPVPPSHPNARFTVSLKSFDNLDPNYDNPNGVKIDAVIFGVRDYKTLVPIAEAFDWEHGVVTMGASMESARTSAVIGKQDEMEFNPMALLDFISVPLGKYVQNYINFGKRLRNPPKIFGVNYFLKDGDKYVNSKEDKRVWLRWVVERLEGRSKALETPIGKIPLYEDLRRLFGEALGKEYSEKDYEAQFSLRLRGYKEKYERILDIYSKIDTPKDILHIIERQIQRIEEYRKSMGDVVSPFRLKVIE</sequence>
<keyword evidence="11" id="KW-0808">Transferase</keyword>
<dbReference type="Proteomes" id="UP000509301">
    <property type="component" value="Chromosome"/>
</dbReference>
<comment type="subcellular location">
    <subcellularLocation>
        <location evidence="8">Cytoplasm</location>
    </subcellularLocation>
</comment>
<comment type="function">
    <text evidence="8">Catalyzes the conversion of oxaloacetate (OAA) to phosphoenolpyruvate (PEP), the rate-limiting step in the metabolic pathway that produces glucose from lactate and other precursors derived from the citric acid cycle.</text>
</comment>
<dbReference type="OrthoDB" id="55875at2157"/>
<evidence type="ECO:0000313" key="12">
    <source>
        <dbReference type="Proteomes" id="UP000509301"/>
    </source>
</evidence>
<dbReference type="Pfam" id="PF17297">
    <property type="entry name" value="PEPCK_N"/>
    <property type="match status" value="1"/>
</dbReference>
<dbReference type="PIRSF" id="PIRSF001348">
    <property type="entry name" value="PEP_carboxykinase_GTP"/>
    <property type="match status" value="1"/>
</dbReference>
<feature type="binding site" evidence="8">
    <location>
        <begin position="207"/>
        <end position="209"/>
    </location>
    <ligand>
        <name>substrate</name>
    </ligand>
</feature>
<organism evidence="11 12">
    <name type="scientific">Metallosphaera tengchongensis</name>
    <dbReference type="NCBI Taxonomy" id="1532350"/>
    <lineage>
        <taxon>Archaea</taxon>
        <taxon>Thermoproteota</taxon>
        <taxon>Thermoprotei</taxon>
        <taxon>Sulfolobales</taxon>
        <taxon>Sulfolobaceae</taxon>
        <taxon>Metallosphaera</taxon>
    </lineage>
</organism>
<feature type="domain" description="Phosphoenolpyruvate carboxykinase GTP-utilising N-terminal" evidence="10">
    <location>
        <begin position="31"/>
        <end position="226"/>
    </location>
</feature>
<keyword evidence="11" id="KW-0670">Pyruvate</keyword>
<dbReference type="InterPro" id="IPR008209">
    <property type="entry name" value="PEP_carboxykinase_GTP"/>
</dbReference>
<evidence type="ECO:0000313" key="11">
    <source>
        <dbReference type="EMBL" id="QKQ99124.1"/>
    </source>
</evidence>
<feature type="binding site" evidence="8">
    <location>
        <position position="256"/>
    </location>
    <ligand>
        <name>substrate</name>
    </ligand>
</feature>
<dbReference type="Gene3D" id="3.90.228.20">
    <property type="match status" value="1"/>
</dbReference>
<keyword evidence="2 8" id="KW-0479">Metal-binding</keyword>
<keyword evidence="8" id="KW-0312">Gluconeogenesis</keyword>
<feature type="binding site" evidence="8">
    <location>
        <position position="402"/>
    </location>
    <ligand>
        <name>GTP</name>
        <dbReference type="ChEBI" id="CHEBI:37565"/>
    </ligand>
</feature>
<reference evidence="11 12" key="1">
    <citation type="submission" date="2020-02" db="EMBL/GenBank/DDBJ databases">
        <title>Comparative genome analysis reveals the metabolism and evolution of the thermophilic archaeal genus Metallosphaera.</title>
        <authorList>
            <person name="Jiang C."/>
        </authorList>
    </citation>
    <scope>NUCLEOTIDE SEQUENCE [LARGE SCALE GENOMIC DNA]</scope>
    <source>
        <strain evidence="11 12">Ric-A</strain>
    </source>
</reference>
<comment type="catalytic activity">
    <reaction evidence="8">
        <text>oxaloacetate + GTP = phosphoenolpyruvate + GDP + CO2</text>
        <dbReference type="Rhea" id="RHEA:10388"/>
        <dbReference type="ChEBI" id="CHEBI:16452"/>
        <dbReference type="ChEBI" id="CHEBI:16526"/>
        <dbReference type="ChEBI" id="CHEBI:37565"/>
        <dbReference type="ChEBI" id="CHEBI:58189"/>
        <dbReference type="ChEBI" id="CHEBI:58702"/>
        <dbReference type="EC" id="4.1.1.32"/>
    </reaction>
</comment>
<dbReference type="GeneID" id="55640437"/>
<dbReference type="GO" id="GO:0006107">
    <property type="term" value="P:oxaloacetate metabolic process"/>
    <property type="evidence" value="ECO:0007669"/>
    <property type="project" value="TreeGrafter"/>
</dbReference>
<dbReference type="Pfam" id="PF00821">
    <property type="entry name" value="PEPCK_GTP"/>
    <property type="match status" value="1"/>
</dbReference>
<evidence type="ECO:0000256" key="8">
    <source>
        <dbReference type="HAMAP-Rule" id="MF_00452"/>
    </source>
</evidence>
<dbReference type="GO" id="GO:0046327">
    <property type="term" value="P:glycerol biosynthetic process from pyruvate"/>
    <property type="evidence" value="ECO:0007669"/>
    <property type="project" value="TreeGrafter"/>
</dbReference>
<feature type="binding site" evidence="8">
    <location>
        <position position="371"/>
    </location>
    <ligand>
        <name>GTP</name>
        <dbReference type="ChEBI" id="CHEBI:37565"/>
    </ligand>
</feature>
<keyword evidence="8" id="KW-0963">Cytoplasm</keyword>
<comment type="caution">
    <text evidence="8">Lacks conserved residue(s) required for the propagation of feature annotation.</text>
</comment>
<dbReference type="GO" id="GO:0005829">
    <property type="term" value="C:cytosol"/>
    <property type="evidence" value="ECO:0007669"/>
    <property type="project" value="TreeGrafter"/>
</dbReference>
<evidence type="ECO:0000256" key="7">
    <source>
        <dbReference type="ARBA" id="ARBA00023239"/>
    </source>
</evidence>
<dbReference type="UniPathway" id="UPA00138"/>
<feature type="binding site" evidence="8">
    <location>
        <position position="273"/>
    </location>
    <ligand>
        <name>Mn(2+)</name>
        <dbReference type="ChEBI" id="CHEBI:29035"/>
    </ligand>
</feature>
<dbReference type="RefSeq" id="WP_174628715.1">
    <property type="nucleotide sequence ID" value="NZ_CP049074.1"/>
</dbReference>
<dbReference type="GO" id="GO:0004613">
    <property type="term" value="F:phosphoenolpyruvate carboxykinase (GTP) activity"/>
    <property type="evidence" value="ECO:0007669"/>
    <property type="project" value="UniProtKB-UniRule"/>
</dbReference>
<dbReference type="SUPFAM" id="SSF53795">
    <property type="entry name" value="PEP carboxykinase-like"/>
    <property type="match status" value="1"/>
</dbReference>
<dbReference type="GO" id="GO:0030145">
    <property type="term" value="F:manganese ion binding"/>
    <property type="evidence" value="ECO:0007669"/>
    <property type="project" value="UniProtKB-UniRule"/>
</dbReference>
<dbReference type="GO" id="GO:0016301">
    <property type="term" value="F:kinase activity"/>
    <property type="evidence" value="ECO:0007669"/>
    <property type="project" value="UniProtKB-KW"/>
</dbReference>
<name>A0A6N0NSF6_9CREN</name>
<keyword evidence="6 8" id="KW-0464">Manganese</keyword>
<evidence type="ECO:0000259" key="9">
    <source>
        <dbReference type="Pfam" id="PF00821"/>
    </source>
</evidence>
<dbReference type="EC" id="4.1.1.32" evidence="8"/>
<dbReference type="Gene3D" id="2.170.8.10">
    <property type="entry name" value="Phosphoenolpyruvate Carboxykinase, domain 2"/>
    <property type="match status" value="1"/>
</dbReference>
<keyword evidence="4 8" id="KW-0210">Decarboxylase</keyword>
<proteinExistence type="inferred from homology"/>
<dbReference type="NCBIfam" id="NF003253">
    <property type="entry name" value="PRK04210.1"/>
    <property type="match status" value="1"/>
</dbReference>
<protein>
    <recommendedName>
        <fullName evidence="8">Phosphoenolpyruvate carboxykinase [GTP]</fullName>
        <shortName evidence="8">PEP carboxykinase</shortName>
        <shortName evidence="8">PEPCK</shortName>
        <ecNumber evidence="8">4.1.1.32</ecNumber>
    </recommendedName>
    <alternativeName>
        <fullName evidence="8">GTP-dependent phosphoenolpyruvate carboxykinase</fullName>
        <shortName evidence="8">GTP-PEPCK</shortName>
    </alternativeName>
</protein>
<dbReference type="InterPro" id="IPR013035">
    <property type="entry name" value="PEP_carboxykinase_C"/>
</dbReference>
<dbReference type="GO" id="GO:0042594">
    <property type="term" value="P:response to starvation"/>
    <property type="evidence" value="ECO:0007669"/>
    <property type="project" value="TreeGrafter"/>
</dbReference>
<feature type="binding site" evidence="8">
    <location>
        <position position="235"/>
    </location>
    <ligand>
        <name>Mn(2+)</name>
        <dbReference type="ChEBI" id="CHEBI:29035"/>
    </ligand>
</feature>
<keyword evidence="5 8" id="KW-0342">GTP-binding</keyword>
<evidence type="ECO:0000256" key="2">
    <source>
        <dbReference type="ARBA" id="ARBA00022723"/>
    </source>
</evidence>
<dbReference type="HAMAP" id="MF_00452">
    <property type="entry name" value="PEPCK_GTP"/>
    <property type="match status" value="1"/>
</dbReference>
<feature type="binding site" evidence="8">
    <location>
        <position position="216"/>
    </location>
    <ligand>
        <name>Mn(2+)</name>
        <dbReference type="ChEBI" id="CHEBI:29035"/>
    </ligand>
</feature>
<dbReference type="InterPro" id="IPR035077">
    <property type="entry name" value="PEP_carboxykinase_GTP_C"/>
</dbReference>
<dbReference type="Gene3D" id="3.40.449.10">
    <property type="entry name" value="Phosphoenolpyruvate Carboxykinase, domain 1"/>
    <property type="match status" value="1"/>
</dbReference>
<dbReference type="SUPFAM" id="SSF68923">
    <property type="entry name" value="PEP carboxykinase N-terminal domain"/>
    <property type="match status" value="1"/>
</dbReference>
<keyword evidence="12" id="KW-1185">Reference proteome</keyword>
<dbReference type="EMBL" id="CP049074">
    <property type="protein sequence ID" value="QKQ99124.1"/>
    <property type="molecule type" value="Genomic_DNA"/>
</dbReference>
<gene>
    <name evidence="8" type="primary">pckG</name>
    <name evidence="11" type="ORF">GWK48_00785</name>
</gene>
<feature type="binding site" evidence="8">
    <location>
        <position position="87"/>
    </location>
    <ligand>
        <name>substrate</name>
    </ligand>
</feature>
<keyword evidence="11" id="KW-0418">Kinase</keyword>
<dbReference type="InterPro" id="IPR008210">
    <property type="entry name" value="PEP_carboxykinase_N"/>
</dbReference>
<dbReference type="InterPro" id="IPR035078">
    <property type="entry name" value="PEP_carboxykinase_GTP_N"/>
</dbReference>
<dbReference type="KEGG" id="mten:GWK48_00785"/>
<comment type="similarity">
    <text evidence="1 8">Belongs to the phosphoenolpyruvate carboxykinase [GTP] family.</text>
</comment>
<dbReference type="GO" id="GO:0071333">
    <property type="term" value="P:cellular response to glucose stimulus"/>
    <property type="evidence" value="ECO:0007669"/>
    <property type="project" value="TreeGrafter"/>
</dbReference>
<dbReference type="GO" id="GO:0033993">
    <property type="term" value="P:response to lipid"/>
    <property type="evidence" value="ECO:0007669"/>
    <property type="project" value="TreeGrafter"/>
</dbReference>
<feature type="active site" evidence="8">
    <location>
        <position position="258"/>
    </location>
</feature>
<evidence type="ECO:0000259" key="10">
    <source>
        <dbReference type="Pfam" id="PF17297"/>
    </source>
</evidence>
<dbReference type="GO" id="GO:0006094">
    <property type="term" value="P:gluconeogenesis"/>
    <property type="evidence" value="ECO:0007669"/>
    <property type="project" value="UniProtKB-UniRule"/>
</dbReference>
<dbReference type="AlphaFoldDB" id="A0A6N0NSF6"/>
<evidence type="ECO:0000256" key="5">
    <source>
        <dbReference type="ARBA" id="ARBA00023134"/>
    </source>
</evidence>
<comment type="pathway">
    <text evidence="8">Carbohydrate biosynthesis; gluconeogenesis.</text>
</comment>
<comment type="cofactor">
    <cofactor evidence="8">
        <name>Mn(2+)</name>
        <dbReference type="ChEBI" id="CHEBI:29035"/>
    </cofactor>
    <text evidence="8">Binds 1 Mn(2+) ion per subunit.</text>
</comment>
<keyword evidence="3 8" id="KW-0547">Nucleotide-binding</keyword>
<evidence type="ECO:0000256" key="3">
    <source>
        <dbReference type="ARBA" id="ARBA00022741"/>
    </source>
</evidence>
<evidence type="ECO:0000256" key="4">
    <source>
        <dbReference type="ARBA" id="ARBA00022793"/>
    </source>
</evidence>
<dbReference type="PANTHER" id="PTHR11561">
    <property type="entry name" value="PHOSPHOENOLPYRUVATE CARBOXYKINASE"/>
    <property type="match status" value="1"/>
</dbReference>
<dbReference type="GO" id="GO:0005525">
    <property type="term" value="F:GTP binding"/>
    <property type="evidence" value="ECO:0007669"/>
    <property type="project" value="UniProtKB-UniRule"/>
</dbReference>
<feature type="binding site" evidence="8">
    <location>
        <begin position="257"/>
        <end position="262"/>
    </location>
    <ligand>
        <name>GTP</name>
        <dbReference type="ChEBI" id="CHEBI:37565"/>
    </ligand>
</feature>
<accession>A0A6N0NSF6</accession>
<feature type="domain" description="Phosphoenolpyruvate carboxykinase C-terminal P-loop" evidence="9">
    <location>
        <begin position="231"/>
        <end position="585"/>
    </location>
</feature>
<dbReference type="GO" id="GO:0019543">
    <property type="term" value="P:propionate catabolic process"/>
    <property type="evidence" value="ECO:0007669"/>
    <property type="project" value="TreeGrafter"/>
</dbReference>
<evidence type="ECO:0000256" key="1">
    <source>
        <dbReference type="ARBA" id="ARBA00005796"/>
    </source>
</evidence>